<sequence length="220" mass="24795">MNTACIGVPVLMSSFFIIIGAILSAKHRRVGEAYDVLLNSLNQFSDLWKPNDPKRFDNNERLFDIFKSILAEGSQILSLLQIMAIGWAIIAVFIIMFYIGTAISVGKVTQRTMRMANGQGALPKFRFESWRTLSMSHSTASGRHDNLADSKAEADHVSYQAGTIEKLFFLKNRKKFIVIFAFKIRTLLFDTEWQVTLSSFITGSCVLLSLSLFVQSLMHI</sequence>
<feature type="transmembrane region" description="Helical" evidence="1">
    <location>
        <begin position="6"/>
        <end position="25"/>
    </location>
</feature>
<evidence type="ECO:0000313" key="3">
    <source>
        <dbReference type="Proteomes" id="UP000235388"/>
    </source>
</evidence>
<feature type="transmembrane region" description="Helical" evidence="1">
    <location>
        <begin position="193"/>
        <end position="214"/>
    </location>
</feature>
<keyword evidence="1" id="KW-0812">Transmembrane</keyword>
<proteinExistence type="predicted"/>
<organism evidence="2 3">
    <name type="scientific">Puccinia coronata f. sp. avenae</name>
    <dbReference type="NCBI Taxonomy" id="200324"/>
    <lineage>
        <taxon>Eukaryota</taxon>
        <taxon>Fungi</taxon>
        <taxon>Dikarya</taxon>
        <taxon>Basidiomycota</taxon>
        <taxon>Pucciniomycotina</taxon>
        <taxon>Pucciniomycetes</taxon>
        <taxon>Pucciniales</taxon>
        <taxon>Pucciniaceae</taxon>
        <taxon>Puccinia</taxon>
    </lineage>
</organism>
<reference evidence="2 3" key="1">
    <citation type="submission" date="2017-11" db="EMBL/GenBank/DDBJ databases">
        <title>De novo assembly and phasing of dikaryotic genomes from two isolates of Puccinia coronata f. sp. avenae, the causal agent of oat crown rust.</title>
        <authorList>
            <person name="Miller M.E."/>
            <person name="Zhang Y."/>
            <person name="Omidvar V."/>
            <person name="Sperschneider J."/>
            <person name="Schwessinger B."/>
            <person name="Raley C."/>
            <person name="Palmer J.M."/>
            <person name="Garnica D."/>
            <person name="Upadhyaya N."/>
            <person name="Rathjen J."/>
            <person name="Taylor J.M."/>
            <person name="Park R.F."/>
            <person name="Dodds P.N."/>
            <person name="Hirsch C.D."/>
            <person name="Kianian S.F."/>
            <person name="Figueroa M."/>
        </authorList>
    </citation>
    <scope>NUCLEOTIDE SEQUENCE [LARGE SCALE GENOMIC DNA]</scope>
    <source>
        <strain evidence="2">12NC29</strain>
    </source>
</reference>
<gene>
    <name evidence="2" type="ORF">PCANC_01833</name>
</gene>
<dbReference type="EMBL" id="PGCJ01000011">
    <property type="protein sequence ID" value="PLW57424.1"/>
    <property type="molecule type" value="Genomic_DNA"/>
</dbReference>
<feature type="transmembrane region" description="Helical" evidence="1">
    <location>
        <begin position="76"/>
        <end position="99"/>
    </location>
</feature>
<evidence type="ECO:0000256" key="1">
    <source>
        <dbReference type="SAM" id="Phobius"/>
    </source>
</evidence>
<protein>
    <submittedName>
        <fullName evidence="2">Uncharacterized protein</fullName>
    </submittedName>
</protein>
<name>A0A2N5W5B3_9BASI</name>
<evidence type="ECO:0000313" key="2">
    <source>
        <dbReference type="EMBL" id="PLW57424.1"/>
    </source>
</evidence>
<keyword evidence="1" id="KW-0472">Membrane</keyword>
<accession>A0A2N5W5B3</accession>
<comment type="caution">
    <text evidence="2">The sequence shown here is derived from an EMBL/GenBank/DDBJ whole genome shotgun (WGS) entry which is preliminary data.</text>
</comment>
<dbReference type="AlphaFoldDB" id="A0A2N5W5B3"/>
<keyword evidence="1" id="KW-1133">Transmembrane helix</keyword>
<dbReference type="Proteomes" id="UP000235388">
    <property type="component" value="Unassembled WGS sequence"/>
</dbReference>
<keyword evidence="3" id="KW-1185">Reference proteome</keyword>